<dbReference type="PROSITE" id="PS51257">
    <property type="entry name" value="PROKAR_LIPOPROTEIN"/>
    <property type="match status" value="1"/>
</dbReference>
<gene>
    <name evidence="2" type="ORF">SAMN04488090_0730</name>
</gene>
<name>A0A1G9JRX2_9BACT</name>
<dbReference type="AlphaFoldDB" id="A0A1G9JRX2"/>
<dbReference type="STRING" id="563176.SAMN04488090_0730"/>
<sequence>MPPVKDRNQPAVTTLLIGCILVLLVIIAVLLVRMGPPGPPPGPPGPERGPATPEMLKTVTGKVNGFADNVHLDINRLQIEKAGQGMLTFEFRPHTASAVTGVAQAGDNVEIAYDTQPNDEAIVYRLHRITNLNTGQVVDVDQLPPPPRIPPGQRAEVFNISNPEVITDGYGGIAALKVPGRLFHFKPEQVEDIQALIKNARQCTLLAVNRSDDQGFVNSDRDKVYIVISITINNKTFTIR</sequence>
<feature type="transmembrane region" description="Helical" evidence="1">
    <location>
        <begin position="12"/>
        <end position="32"/>
    </location>
</feature>
<dbReference type="Proteomes" id="UP000198901">
    <property type="component" value="Unassembled WGS sequence"/>
</dbReference>
<accession>A0A1G9JRX2</accession>
<keyword evidence="3" id="KW-1185">Reference proteome</keyword>
<evidence type="ECO:0000313" key="3">
    <source>
        <dbReference type="Proteomes" id="UP000198901"/>
    </source>
</evidence>
<evidence type="ECO:0000256" key="1">
    <source>
        <dbReference type="SAM" id="Phobius"/>
    </source>
</evidence>
<keyword evidence="1" id="KW-0812">Transmembrane</keyword>
<reference evidence="2 3" key="1">
    <citation type="submission" date="2016-10" db="EMBL/GenBank/DDBJ databases">
        <authorList>
            <person name="de Groot N.N."/>
        </authorList>
    </citation>
    <scope>NUCLEOTIDE SEQUENCE [LARGE SCALE GENOMIC DNA]</scope>
    <source>
        <strain evidence="2 3">DSM 21668</strain>
    </source>
</reference>
<protein>
    <submittedName>
        <fullName evidence="2">Uncharacterized protein</fullName>
    </submittedName>
</protein>
<dbReference type="EMBL" id="FNGS01000002">
    <property type="protein sequence ID" value="SDL40181.1"/>
    <property type="molecule type" value="Genomic_DNA"/>
</dbReference>
<evidence type="ECO:0000313" key="2">
    <source>
        <dbReference type="EMBL" id="SDL40181.1"/>
    </source>
</evidence>
<dbReference type="RefSeq" id="WP_093197948.1">
    <property type="nucleotide sequence ID" value="NZ_FNGS01000002.1"/>
</dbReference>
<organism evidence="2 3">
    <name type="scientific">Siphonobacter aquaeclarae</name>
    <dbReference type="NCBI Taxonomy" id="563176"/>
    <lineage>
        <taxon>Bacteria</taxon>
        <taxon>Pseudomonadati</taxon>
        <taxon>Bacteroidota</taxon>
        <taxon>Cytophagia</taxon>
        <taxon>Cytophagales</taxon>
        <taxon>Cytophagaceae</taxon>
        <taxon>Siphonobacter</taxon>
    </lineage>
</organism>
<proteinExistence type="predicted"/>
<keyword evidence="1" id="KW-1133">Transmembrane helix</keyword>
<keyword evidence="1" id="KW-0472">Membrane</keyword>
<dbReference type="OrthoDB" id="755458at2"/>